<dbReference type="InterPro" id="IPR010917">
    <property type="entry name" value="TonB_rcpt_CS"/>
</dbReference>
<keyword evidence="5 9" id="KW-0732">Signal</keyword>
<feature type="domain" description="TonB-dependent transporter Oar-like beta-barrel" evidence="11">
    <location>
        <begin position="335"/>
        <end position="568"/>
    </location>
</feature>
<dbReference type="Gene3D" id="2.40.170.20">
    <property type="entry name" value="TonB-dependent receptor, beta-barrel domain"/>
    <property type="match status" value="1"/>
</dbReference>
<keyword evidence="7" id="KW-0472">Membrane</keyword>
<dbReference type="PANTHER" id="PTHR30069:SF46">
    <property type="entry name" value="OAR PROTEIN"/>
    <property type="match status" value="1"/>
</dbReference>
<dbReference type="InterPro" id="IPR012910">
    <property type="entry name" value="Plug_dom"/>
</dbReference>
<dbReference type="InterPro" id="IPR037066">
    <property type="entry name" value="Plug_dom_sf"/>
</dbReference>
<dbReference type="Pfam" id="PF13620">
    <property type="entry name" value="CarboxypepD_reg"/>
    <property type="match status" value="1"/>
</dbReference>
<evidence type="ECO:0000256" key="1">
    <source>
        <dbReference type="ARBA" id="ARBA00004571"/>
    </source>
</evidence>
<dbReference type="Gene3D" id="2.170.130.10">
    <property type="entry name" value="TonB-dependent receptor, plug domain"/>
    <property type="match status" value="1"/>
</dbReference>
<keyword evidence="8" id="KW-0998">Cell outer membrane</keyword>
<keyword evidence="3" id="KW-1134">Transmembrane beta strand</keyword>
<evidence type="ECO:0000256" key="3">
    <source>
        <dbReference type="ARBA" id="ARBA00022452"/>
    </source>
</evidence>
<sequence length="955" mass="101337">MRLTRRILHAPAAVVAVGAVVALGASRTAAAQGTATVSGVVRAQSGRPLAGASVALGDSVAAGAAAQTSADGGFALAIPAGARATLTVRRSGFVPLSVEVPALAEGGRREVAVVLSPLAQLDVVTVVAQPPRPLINTEDAATGGSIERAELQALPTDARDPVALAYTIPGVAQATGFFGDAPKLTINGANSLYTQYSIDGLENNEGFLGGPRVEFPLAALQRLDVFANSYSGEFGRSSNGVVNYVTRAGTNVWGGEAFVYNRPGQPIDARSAIPLSADQQRAAEGFRRSQLGLAGGGPLVRDRTFVFGALEYTNENEDRITSTPRATFTGRELRETYKAFARVDHGWGERQSSTLRFALSNVNRAGEGSGIVAPEADVTLQRVGSVTSLTHRVASAGGRVGNETSVQLGTYRWNYPPTRSDFGTPQVTILAPDSVTPLGVVGSSNFVFDETELQGQLKHVLEARLGGAHTLRVGGDVARSSFTLRGSNTNPAGSYAVINRGDIPLGADGRYRFADIPAGVDVLRYQIDAAQAQVDLTQTLYGAFVEDRWRLSPALTVQAGLRWDYDDLTSRGESSPDLNNVQPRVSFNWNATPRSVVRGGVGLYAGKFPYAIYSDAQQFGPNGNQTVTFAGDAAPAFLQGPRSASVDRGALPPGEIRETFALGLDQPMSRQFSAGYQLQVGNDLGLSLDGVYVDTRNLPRSWDLNACPTRIGPADTVNRAPAAGGALACDALRPDGARTGSYRRRTTSESGGIARYAGLYTEARYRVRADLALTGNWVWSHATNNTEDINFTATQGNDFDAEYADAVNDRRHKVSLRAVYSGVRRLTLSGVADYQTGTPVNRVAFGRDLDGSGENFGVGFVGNQDRFFGVPRNGERLPSAFLINSTVAYRVPARLGDVELRADVFNLLNSRLESGFANGIPGGGPRTQVGRPGDPFAYSVVAPPRQFQFSARYAF</sequence>
<evidence type="ECO:0000313" key="12">
    <source>
        <dbReference type="EMBL" id="CAA9349230.1"/>
    </source>
</evidence>
<dbReference type="GO" id="GO:0015344">
    <property type="term" value="F:siderophore uptake transmembrane transporter activity"/>
    <property type="evidence" value="ECO:0007669"/>
    <property type="project" value="TreeGrafter"/>
</dbReference>
<dbReference type="AlphaFoldDB" id="A0A6J4M4B6"/>
<protein>
    <recommendedName>
        <fullName evidence="13">TonB-dependent receptor</fullName>
    </recommendedName>
</protein>
<dbReference type="SUPFAM" id="SSF49464">
    <property type="entry name" value="Carboxypeptidase regulatory domain-like"/>
    <property type="match status" value="1"/>
</dbReference>
<evidence type="ECO:0000256" key="7">
    <source>
        <dbReference type="ARBA" id="ARBA00023136"/>
    </source>
</evidence>
<reference evidence="12" key="1">
    <citation type="submission" date="2020-02" db="EMBL/GenBank/DDBJ databases">
        <authorList>
            <person name="Meier V. D."/>
        </authorList>
    </citation>
    <scope>NUCLEOTIDE SEQUENCE</scope>
    <source>
        <strain evidence="12">AVDCRST_MAG11</strain>
    </source>
</reference>
<evidence type="ECO:0000256" key="6">
    <source>
        <dbReference type="ARBA" id="ARBA00023077"/>
    </source>
</evidence>
<dbReference type="EMBL" id="CADCTU010000742">
    <property type="protein sequence ID" value="CAA9349230.1"/>
    <property type="molecule type" value="Genomic_DNA"/>
</dbReference>
<evidence type="ECO:0000256" key="2">
    <source>
        <dbReference type="ARBA" id="ARBA00022448"/>
    </source>
</evidence>
<name>A0A6J4M4B6_9BACT</name>
<feature type="chain" id="PRO_5027082064" description="TonB-dependent receptor" evidence="9">
    <location>
        <begin position="32"/>
        <end position="955"/>
    </location>
</feature>
<dbReference type="Pfam" id="PF07715">
    <property type="entry name" value="Plug"/>
    <property type="match status" value="1"/>
</dbReference>
<keyword evidence="6" id="KW-0798">TonB box</keyword>
<feature type="domain" description="TonB-dependent transporter Oar-like beta-barrel" evidence="11">
    <location>
        <begin position="245"/>
        <end position="325"/>
    </location>
</feature>
<dbReference type="Pfam" id="PF25183">
    <property type="entry name" value="OMP_b-brl_4"/>
    <property type="match status" value="3"/>
</dbReference>
<dbReference type="GO" id="GO:0044718">
    <property type="term" value="P:siderophore transmembrane transport"/>
    <property type="evidence" value="ECO:0007669"/>
    <property type="project" value="TreeGrafter"/>
</dbReference>
<dbReference type="GO" id="GO:0009279">
    <property type="term" value="C:cell outer membrane"/>
    <property type="evidence" value="ECO:0007669"/>
    <property type="project" value="UniProtKB-SubCell"/>
</dbReference>
<dbReference type="InterPro" id="IPR039426">
    <property type="entry name" value="TonB-dep_rcpt-like"/>
</dbReference>
<evidence type="ECO:0000256" key="8">
    <source>
        <dbReference type="ARBA" id="ARBA00023237"/>
    </source>
</evidence>
<proteinExistence type="predicted"/>
<organism evidence="12">
    <name type="scientific">uncultured Gemmatimonadaceae bacterium</name>
    <dbReference type="NCBI Taxonomy" id="246130"/>
    <lineage>
        <taxon>Bacteria</taxon>
        <taxon>Pseudomonadati</taxon>
        <taxon>Gemmatimonadota</taxon>
        <taxon>Gemmatimonadia</taxon>
        <taxon>Gemmatimonadales</taxon>
        <taxon>Gemmatimonadaceae</taxon>
        <taxon>environmental samples</taxon>
    </lineage>
</organism>
<dbReference type="InterPro" id="IPR057601">
    <property type="entry name" value="Oar-like_b-barrel"/>
</dbReference>
<accession>A0A6J4M4B6</accession>
<dbReference type="InterPro" id="IPR006311">
    <property type="entry name" value="TAT_signal"/>
</dbReference>
<evidence type="ECO:0000259" key="10">
    <source>
        <dbReference type="Pfam" id="PF07715"/>
    </source>
</evidence>
<dbReference type="Gene3D" id="2.60.40.1120">
    <property type="entry name" value="Carboxypeptidase-like, regulatory domain"/>
    <property type="match status" value="1"/>
</dbReference>
<keyword evidence="4" id="KW-0812">Transmembrane</keyword>
<dbReference type="PROSITE" id="PS51318">
    <property type="entry name" value="TAT"/>
    <property type="match status" value="1"/>
</dbReference>
<comment type="subcellular location">
    <subcellularLocation>
        <location evidence="1">Cell outer membrane</location>
        <topology evidence="1">Multi-pass membrane protein</topology>
    </subcellularLocation>
</comment>
<dbReference type="SUPFAM" id="SSF56935">
    <property type="entry name" value="Porins"/>
    <property type="match status" value="1"/>
</dbReference>
<evidence type="ECO:0008006" key="13">
    <source>
        <dbReference type="Google" id="ProtNLM"/>
    </source>
</evidence>
<evidence type="ECO:0000256" key="9">
    <source>
        <dbReference type="SAM" id="SignalP"/>
    </source>
</evidence>
<feature type="domain" description="TonB-dependent receptor plug" evidence="10">
    <location>
        <begin position="146"/>
        <end position="240"/>
    </location>
</feature>
<evidence type="ECO:0000256" key="4">
    <source>
        <dbReference type="ARBA" id="ARBA00022692"/>
    </source>
</evidence>
<dbReference type="PROSITE" id="PS01156">
    <property type="entry name" value="TONB_DEPENDENT_REC_2"/>
    <property type="match status" value="1"/>
</dbReference>
<keyword evidence="2" id="KW-0813">Transport</keyword>
<dbReference type="InterPro" id="IPR008969">
    <property type="entry name" value="CarboxyPept-like_regulatory"/>
</dbReference>
<dbReference type="PANTHER" id="PTHR30069">
    <property type="entry name" value="TONB-DEPENDENT OUTER MEMBRANE RECEPTOR"/>
    <property type="match status" value="1"/>
</dbReference>
<feature type="signal peptide" evidence="9">
    <location>
        <begin position="1"/>
        <end position="31"/>
    </location>
</feature>
<gene>
    <name evidence="12" type="ORF">AVDCRST_MAG11-3422</name>
</gene>
<feature type="domain" description="TonB-dependent transporter Oar-like beta-barrel" evidence="11">
    <location>
        <begin position="574"/>
        <end position="821"/>
    </location>
</feature>
<evidence type="ECO:0000259" key="11">
    <source>
        <dbReference type="Pfam" id="PF25183"/>
    </source>
</evidence>
<evidence type="ECO:0000256" key="5">
    <source>
        <dbReference type="ARBA" id="ARBA00022729"/>
    </source>
</evidence>
<dbReference type="InterPro" id="IPR036942">
    <property type="entry name" value="Beta-barrel_TonB_sf"/>
</dbReference>